<evidence type="ECO:0000313" key="14">
    <source>
        <dbReference type="Proteomes" id="UP000606463"/>
    </source>
</evidence>
<keyword evidence="3" id="KW-0963">Cytoplasm</keyword>
<evidence type="ECO:0000256" key="7">
    <source>
        <dbReference type="ARBA" id="ARBA00022917"/>
    </source>
</evidence>
<reference evidence="13" key="1">
    <citation type="journal article" date="2020" name="ISME J.">
        <title>Gammaproteobacteria mediating utilization of methyl-, sulfur- and petroleum organic compounds in deep ocean hydrothermal plumes.</title>
        <authorList>
            <person name="Zhou Z."/>
            <person name="Liu Y."/>
            <person name="Pan J."/>
            <person name="Cron B.R."/>
            <person name="Toner B.M."/>
            <person name="Anantharaman K."/>
            <person name="Breier J.A."/>
            <person name="Dick G.J."/>
            <person name="Li M."/>
        </authorList>
    </citation>
    <scope>NUCLEOTIDE SEQUENCE</scope>
    <source>
        <strain evidence="13">SZUA-1501</strain>
    </source>
</reference>
<accession>A0A9D0YNR2</accession>
<feature type="domain" description="Aminoacyl-tRNA synthetase class Ia" evidence="12">
    <location>
        <begin position="36"/>
        <end position="458"/>
    </location>
</feature>
<evidence type="ECO:0000256" key="2">
    <source>
        <dbReference type="ARBA" id="ARBA00013165"/>
    </source>
</evidence>
<dbReference type="EMBL" id="DQVE01000034">
    <property type="protein sequence ID" value="HIP98355.1"/>
    <property type="molecule type" value="Genomic_DNA"/>
</dbReference>
<evidence type="ECO:0000256" key="9">
    <source>
        <dbReference type="ARBA" id="ARBA00025217"/>
    </source>
</evidence>
<evidence type="ECO:0000256" key="1">
    <source>
        <dbReference type="ARBA" id="ARBA00006887"/>
    </source>
</evidence>
<keyword evidence="6 11" id="KW-0067">ATP-binding</keyword>
<keyword evidence="4 11" id="KW-0436">Ligase</keyword>
<dbReference type="Gene3D" id="3.40.50.620">
    <property type="entry name" value="HUPs"/>
    <property type="match status" value="1"/>
</dbReference>
<comment type="catalytic activity">
    <reaction evidence="10">
        <text>tRNA(Ile) + L-isoleucine + ATP = L-isoleucyl-tRNA(Ile) + AMP + diphosphate</text>
        <dbReference type="Rhea" id="RHEA:11060"/>
        <dbReference type="Rhea" id="RHEA-COMP:9666"/>
        <dbReference type="Rhea" id="RHEA-COMP:9695"/>
        <dbReference type="ChEBI" id="CHEBI:30616"/>
        <dbReference type="ChEBI" id="CHEBI:33019"/>
        <dbReference type="ChEBI" id="CHEBI:58045"/>
        <dbReference type="ChEBI" id="CHEBI:78442"/>
        <dbReference type="ChEBI" id="CHEBI:78528"/>
        <dbReference type="ChEBI" id="CHEBI:456215"/>
        <dbReference type="EC" id="6.1.1.5"/>
    </reaction>
</comment>
<gene>
    <name evidence="13" type="ORF">EYH37_03180</name>
</gene>
<keyword evidence="5 11" id="KW-0547">Nucleotide-binding</keyword>
<dbReference type="InterPro" id="IPR002301">
    <property type="entry name" value="Ile-tRNA-ligase"/>
</dbReference>
<dbReference type="GO" id="GO:0005829">
    <property type="term" value="C:cytosol"/>
    <property type="evidence" value="ECO:0007669"/>
    <property type="project" value="TreeGrafter"/>
</dbReference>
<evidence type="ECO:0000256" key="6">
    <source>
        <dbReference type="ARBA" id="ARBA00022840"/>
    </source>
</evidence>
<sequence length="462" mass="53237">MEEKKEKLDLKNTLNLPRTDFPMKANLPQREPQIAKQWEGLYKKIKEIRKGKPLWVLHDGPPYANGAIHIGHALNKILKDIINKYELMQGKDIDYVPGWDCHGLPIELKVENQLKEKGISKEDIPKAEFRRMCREYAGHWVNVQKEDFIRLGILAKWDSPYLTMDPKYQATEVRELGRIFERGIVYRGKKPVYWCMFCTTAEAEAEVEYSEKKDPSIYVKFKINNPERLSASLENVYAVIWTTTPWTLPANLAITVNPSALYVLVKVKGETLIVAKELLKQFLEETGLGQGEVLLTVKGQKLVGLEYSHPFNTKEFLKEFLKPQTVENMFKIYPSEFVTLDTGTGLVHTAPGHGNEDYAVGVKFGLEPFAPVDDKGFYTHEVIPPLRGLRVFEETGRRNKENYQIVRSPANYRVIELLKENNALVSLKDIKHSYPHCWRCKSPVIFRATPQWFVAMDKPLED</sequence>
<dbReference type="FunFam" id="3.40.50.620:FF:000092">
    <property type="entry name" value="Isoleucine--tRNA ligase"/>
    <property type="match status" value="1"/>
</dbReference>
<dbReference type="PRINTS" id="PR00984">
    <property type="entry name" value="TRNASYNTHILE"/>
</dbReference>
<dbReference type="InterPro" id="IPR050081">
    <property type="entry name" value="Ile-tRNA_ligase"/>
</dbReference>
<evidence type="ECO:0000313" key="13">
    <source>
        <dbReference type="EMBL" id="HIP98355.1"/>
    </source>
</evidence>
<dbReference type="GO" id="GO:0005524">
    <property type="term" value="F:ATP binding"/>
    <property type="evidence" value="ECO:0007669"/>
    <property type="project" value="UniProtKB-KW"/>
</dbReference>
<evidence type="ECO:0000259" key="12">
    <source>
        <dbReference type="Pfam" id="PF00133"/>
    </source>
</evidence>
<dbReference type="Proteomes" id="UP000606463">
    <property type="component" value="Unassembled WGS sequence"/>
</dbReference>
<comment type="function">
    <text evidence="9">Catalyzes the attachment of isoleucine to tRNA(Ile). As IleRS can inadvertently accommodate and process structurally similar amino acids such as valine, to avoid such errors it has two additional distinct tRNA(Ile)-dependent editing activities. One activity is designated as 'pretransfer' editing and involves the hydrolysis of activated Val-AMP. The other activity is designated 'posttransfer' editing and involves deacylation of mischarged Val-tRNA(Ile).</text>
</comment>
<dbReference type="SUPFAM" id="SSF52374">
    <property type="entry name" value="Nucleotidylyl transferase"/>
    <property type="match status" value="1"/>
</dbReference>
<dbReference type="Pfam" id="PF00133">
    <property type="entry name" value="tRNA-synt_1"/>
    <property type="match status" value="1"/>
</dbReference>
<proteinExistence type="inferred from homology"/>
<dbReference type="InterPro" id="IPR002300">
    <property type="entry name" value="aa-tRNA-synth_Ia"/>
</dbReference>
<dbReference type="PROSITE" id="PS00178">
    <property type="entry name" value="AA_TRNA_LIGASE_I"/>
    <property type="match status" value="1"/>
</dbReference>
<dbReference type="AlphaFoldDB" id="A0A9D0YNR2"/>
<dbReference type="GO" id="GO:0002161">
    <property type="term" value="F:aminoacyl-tRNA deacylase activity"/>
    <property type="evidence" value="ECO:0007669"/>
    <property type="project" value="InterPro"/>
</dbReference>
<dbReference type="InterPro" id="IPR009008">
    <property type="entry name" value="Val/Leu/Ile-tRNA-synth_edit"/>
</dbReference>
<protein>
    <recommendedName>
        <fullName evidence="2">isoleucine--tRNA ligase</fullName>
        <ecNumber evidence="2">6.1.1.5</ecNumber>
    </recommendedName>
</protein>
<evidence type="ECO:0000256" key="11">
    <source>
        <dbReference type="RuleBase" id="RU363035"/>
    </source>
</evidence>
<comment type="similarity">
    <text evidence="1">Belongs to the class-I aminoacyl-tRNA synthetase family. IleS type 1 subfamily.</text>
</comment>
<dbReference type="EC" id="6.1.1.5" evidence="2"/>
<dbReference type="InterPro" id="IPR001412">
    <property type="entry name" value="aa-tRNA-synth_I_CS"/>
</dbReference>
<dbReference type="GO" id="GO:0006428">
    <property type="term" value="P:isoleucyl-tRNA aminoacylation"/>
    <property type="evidence" value="ECO:0007669"/>
    <property type="project" value="InterPro"/>
</dbReference>
<name>A0A9D0YNR2_AQUAO</name>
<keyword evidence="8 11" id="KW-0030">Aminoacyl-tRNA synthetase</keyword>
<dbReference type="PANTHER" id="PTHR42765">
    <property type="entry name" value="SOLEUCYL-TRNA SYNTHETASE"/>
    <property type="match status" value="1"/>
</dbReference>
<dbReference type="InterPro" id="IPR014729">
    <property type="entry name" value="Rossmann-like_a/b/a_fold"/>
</dbReference>
<organism evidence="13 14">
    <name type="scientific">Aquifex aeolicus</name>
    <dbReference type="NCBI Taxonomy" id="63363"/>
    <lineage>
        <taxon>Bacteria</taxon>
        <taxon>Pseudomonadati</taxon>
        <taxon>Aquificota</taxon>
        <taxon>Aquificia</taxon>
        <taxon>Aquificales</taxon>
        <taxon>Aquificaceae</taxon>
        <taxon>Aquifex</taxon>
    </lineage>
</organism>
<evidence type="ECO:0000256" key="3">
    <source>
        <dbReference type="ARBA" id="ARBA00022490"/>
    </source>
</evidence>
<evidence type="ECO:0000256" key="8">
    <source>
        <dbReference type="ARBA" id="ARBA00023146"/>
    </source>
</evidence>
<evidence type="ECO:0000256" key="10">
    <source>
        <dbReference type="ARBA" id="ARBA00048359"/>
    </source>
</evidence>
<dbReference type="GO" id="GO:0004822">
    <property type="term" value="F:isoleucine-tRNA ligase activity"/>
    <property type="evidence" value="ECO:0007669"/>
    <property type="project" value="UniProtKB-EC"/>
</dbReference>
<evidence type="ECO:0000256" key="4">
    <source>
        <dbReference type="ARBA" id="ARBA00022598"/>
    </source>
</evidence>
<dbReference type="PANTHER" id="PTHR42765:SF1">
    <property type="entry name" value="ISOLEUCINE--TRNA LIGASE, MITOCHONDRIAL"/>
    <property type="match status" value="1"/>
</dbReference>
<dbReference type="SUPFAM" id="SSF50677">
    <property type="entry name" value="ValRS/IleRS/LeuRS editing domain"/>
    <property type="match status" value="1"/>
</dbReference>
<evidence type="ECO:0000256" key="5">
    <source>
        <dbReference type="ARBA" id="ARBA00022741"/>
    </source>
</evidence>
<keyword evidence="7 11" id="KW-0648">Protein biosynthesis</keyword>
<comment type="caution">
    <text evidence="13">The sequence shown here is derived from an EMBL/GenBank/DDBJ whole genome shotgun (WGS) entry which is preliminary data.</text>
</comment>
<dbReference type="Gene3D" id="3.90.740.10">
    <property type="entry name" value="Valyl/Leucyl/Isoleucyl-tRNA synthetase, editing domain"/>
    <property type="match status" value="1"/>
</dbReference>